<dbReference type="AlphaFoldDB" id="A0A182UXC9"/>
<evidence type="ECO:0000256" key="1">
    <source>
        <dbReference type="SAM" id="MobiDB-lite"/>
    </source>
</evidence>
<evidence type="ECO:0000313" key="2">
    <source>
        <dbReference type="EnsemblMetazoa" id="AMEM005266-PA"/>
    </source>
</evidence>
<feature type="region of interest" description="Disordered" evidence="1">
    <location>
        <begin position="1"/>
        <end position="72"/>
    </location>
</feature>
<sequence length="134" mass="14334">MCATGARCTKSSSENDEEKKNPPEKEIGIPGTLAVSCRILSTEEDDDPGARYGHPRSRKRSDGPTVTVRSPQSRLCIPSCPPADFVVVVVARPPASTATQRQNARTVARANPIRTRFPIGLAPSPNSVPLSSLK</sequence>
<accession>A0A182UXC9</accession>
<organism evidence="2 3">
    <name type="scientific">Anopheles merus</name>
    <name type="common">Mosquito</name>
    <dbReference type="NCBI Taxonomy" id="30066"/>
    <lineage>
        <taxon>Eukaryota</taxon>
        <taxon>Metazoa</taxon>
        <taxon>Ecdysozoa</taxon>
        <taxon>Arthropoda</taxon>
        <taxon>Hexapoda</taxon>
        <taxon>Insecta</taxon>
        <taxon>Pterygota</taxon>
        <taxon>Neoptera</taxon>
        <taxon>Endopterygota</taxon>
        <taxon>Diptera</taxon>
        <taxon>Nematocera</taxon>
        <taxon>Culicoidea</taxon>
        <taxon>Culicidae</taxon>
        <taxon>Anophelinae</taxon>
        <taxon>Anopheles</taxon>
    </lineage>
</organism>
<dbReference type="EnsemblMetazoa" id="AMEM005266-RA">
    <property type="protein sequence ID" value="AMEM005266-PA"/>
    <property type="gene ID" value="AMEM005266"/>
</dbReference>
<dbReference type="VEuPathDB" id="VectorBase:AMEM005266"/>
<reference evidence="2" key="1">
    <citation type="submission" date="2020-05" db="UniProtKB">
        <authorList>
            <consortium name="EnsemblMetazoa"/>
        </authorList>
    </citation>
    <scope>IDENTIFICATION</scope>
    <source>
        <strain evidence="2">MAF</strain>
    </source>
</reference>
<name>A0A182UXC9_ANOME</name>
<protein>
    <submittedName>
        <fullName evidence="2">Uncharacterized protein</fullName>
    </submittedName>
</protein>
<feature type="compositionally biased region" description="Basic and acidic residues" evidence="1">
    <location>
        <begin position="17"/>
        <end position="27"/>
    </location>
</feature>
<proteinExistence type="predicted"/>
<keyword evidence="3" id="KW-1185">Reference proteome</keyword>
<evidence type="ECO:0000313" key="3">
    <source>
        <dbReference type="Proteomes" id="UP000075903"/>
    </source>
</evidence>
<dbReference type="Proteomes" id="UP000075903">
    <property type="component" value="Unassembled WGS sequence"/>
</dbReference>